<evidence type="ECO:0000313" key="1">
    <source>
        <dbReference type="EMBL" id="NML28678.1"/>
    </source>
</evidence>
<dbReference type="Proteomes" id="UP000580043">
    <property type="component" value="Unassembled WGS sequence"/>
</dbReference>
<dbReference type="AlphaFoldDB" id="A0A848G8R4"/>
<gene>
    <name evidence="1" type="ORF">HHL15_23250</name>
</gene>
<keyword evidence="2" id="KW-1185">Reference proteome</keyword>
<accession>A0A848G8R4</accession>
<comment type="caution">
    <text evidence="1">The sequence shown here is derived from an EMBL/GenBank/DDBJ whole genome shotgun (WGS) entry which is preliminary data.</text>
</comment>
<dbReference type="RefSeq" id="WP_169148199.1">
    <property type="nucleotide sequence ID" value="NZ_JABBGA010000032.1"/>
</dbReference>
<organism evidence="1 2">
    <name type="scientific">Zoogloea dura</name>
    <dbReference type="NCBI Taxonomy" id="2728840"/>
    <lineage>
        <taxon>Bacteria</taxon>
        <taxon>Pseudomonadati</taxon>
        <taxon>Pseudomonadota</taxon>
        <taxon>Betaproteobacteria</taxon>
        <taxon>Rhodocyclales</taxon>
        <taxon>Zoogloeaceae</taxon>
        <taxon>Zoogloea</taxon>
    </lineage>
</organism>
<sequence>MENLVDQSEWEKRGIGWDECCVRTSLSTGQAGAKVMLGLRVKGKQKGRGLMNRGLGEN</sequence>
<evidence type="ECO:0000313" key="2">
    <source>
        <dbReference type="Proteomes" id="UP000580043"/>
    </source>
</evidence>
<dbReference type="EMBL" id="JABBGA010000032">
    <property type="protein sequence ID" value="NML28678.1"/>
    <property type="molecule type" value="Genomic_DNA"/>
</dbReference>
<proteinExistence type="predicted"/>
<protein>
    <submittedName>
        <fullName evidence="1">Uncharacterized protein</fullName>
    </submittedName>
</protein>
<reference evidence="1 2" key="1">
    <citation type="submission" date="2020-04" db="EMBL/GenBank/DDBJ databases">
        <title>Zoogloea sp. G-4-1-14 isolated from soil.</title>
        <authorList>
            <person name="Dahal R.H."/>
        </authorList>
    </citation>
    <scope>NUCLEOTIDE SEQUENCE [LARGE SCALE GENOMIC DNA]</scope>
    <source>
        <strain evidence="1 2">G-4-1-14</strain>
    </source>
</reference>
<name>A0A848G8R4_9RHOO</name>